<dbReference type="InterPro" id="IPR003594">
    <property type="entry name" value="HATPase_dom"/>
</dbReference>
<dbReference type="InterPro" id="IPR036890">
    <property type="entry name" value="HATPase_C_sf"/>
</dbReference>
<proteinExistence type="predicted"/>
<dbReference type="CDD" id="cd16936">
    <property type="entry name" value="HATPase_RsbW-like"/>
    <property type="match status" value="1"/>
</dbReference>
<protein>
    <submittedName>
        <fullName evidence="3">Putative anti-sigma regulatory factor, serine/threonine protein kinase</fullName>
    </submittedName>
</protein>
<dbReference type="EMBL" id="CP000780">
    <property type="protein sequence ID" value="ABS55678.1"/>
    <property type="molecule type" value="Genomic_DNA"/>
</dbReference>
<dbReference type="HOGENOM" id="CLU_090336_24_1_2"/>
<dbReference type="eggNOG" id="arCOG06892">
    <property type="taxonomic scope" value="Archaea"/>
</dbReference>
<dbReference type="InterPro" id="IPR050267">
    <property type="entry name" value="Anti-sigma-factor_SerPK"/>
</dbReference>
<name>A7I7G7_METB6</name>
<keyword evidence="3" id="KW-0808">Transferase</keyword>
<keyword evidence="3" id="KW-0418">Kinase</keyword>
<dbReference type="GeneID" id="5409878"/>
<gene>
    <name evidence="3" type="ordered locus">Mboo_1160</name>
</gene>
<dbReference type="RefSeq" id="WP_012106706.1">
    <property type="nucleotide sequence ID" value="NC_009712.1"/>
</dbReference>
<dbReference type="AlphaFoldDB" id="A7I7G7"/>
<keyword evidence="1 3" id="KW-0723">Serine/threonine-protein kinase</keyword>
<organism evidence="3 4">
    <name type="scientific">Methanoregula boonei (strain DSM 21154 / JCM 14090 / 6A8)</name>
    <dbReference type="NCBI Taxonomy" id="456442"/>
    <lineage>
        <taxon>Archaea</taxon>
        <taxon>Methanobacteriati</taxon>
        <taxon>Methanobacteriota</taxon>
        <taxon>Stenosarchaea group</taxon>
        <taxon>Methanomicrobia</taxon>
        <taxon>Methanomicrobiales</taxon>
        <taxon>Methanoregulaceae</taxon>
        <taxon>Methanoregula</taxon>
    </lineage>
</organism>
<evidence type="ECO:0000259" key="2">
    <source>
        <dbReference type="Pfam" id="PF13581"/>
    </source>
</evidence>
<dbReference type="STRING" id="456442.Mboo_1160"/>
<sequence length="138" mass="15036">MPALTEFVIPARLEAVPGVAVAIEEFMKGTGFSVQAILDIQLALEEVIANSVEHGYQGSEGEIAICCEFRDGVLTVEISDRAPAFNPLVVADPDITSPLEERKIGGLGIYLVRQVTDTVAYRYNEGKNILTLTKKKDR</sequence>
<keyword evidence="4" id="KW-1185">Reference proteome</keyword>
<reference evidence="4" key="1">
    <citation type="journal article" date="2015" name="Microbiology">
        <title>Genome of Methanoregula boonei 6A8 reveals adaptations to oligotrophic peatland environments.</title>
        <authorList>
            <person name="Braeuer S."/>
            <person name="Cadillo-Quiroz H."/>
            <person name="Kyrpides N."/>
            <person name="Woyke T."/>
            <person name="Goodwin L."/>
            <person name="Detter C."/>
            <person name="Podell S."/>
            <person name="Yavitt J.B."/>
            <person name="Zinder S.H."/>
        </authorList>
    </citation>
    <scope>NUCLEOTIDE SEQUENCE [LARGE SCALE GENOMIC DNA]</scope>
    <source>
        <strain evidence="4">DSM 21154 / JCM 14090 / 6A8</strain>
    </source>
</reference>
<evidence type="ECO:0000313" key="3">
    <source>
        <dbReference type="EMBL" id="ABS55678.1"/>
    </source>
</evidence>
<feature type="domain" description="Histidine kinase/HSP90-like ATPase" evidence="2">
    <location>
        <begin position="9"/>
        <end position="134"/>
    </location>
</feature>
<dbReference type="Proteomes" id="UP000002408">
    <property type="component" value="Chromosome"/>
</dbReference>
<accession>A7I7G7</accession>
<dbReference type="SUPFAM" id="SSF55874">
    <property type="entry name" value="ATPase domain of HSP90 chaperone/DNA topoisomerase II/histidine kinase"/>
    <property type="match status" value="1"/>
</dbReference>
<evidence type="ECO:0000313" key="4">
    <source>
        <dbReference type="Proteomes" id="UP000002408"/>
    </source>
</evidence>
<dbReference type="PANTHER" id="PTHR35526">
    <property type="entry name" value="ANTI-SIGMA-F FACTOR RSBW-RELATED"/>
    <property type="match status" value="1"/>
</dbReference>
<dbReference type="OrthoDB" id="111995at2157"/>
<dbReference type="GO" id="GO:0004674">
    <property type="term" value="F:protein serine/threonine kinase activity"/>
    <property type="evidence" value="ECO:0007669"/>
    <property type="project" value="UniProtKB-KW"/>
</dbReference>
<dbReference type="Pfam" id="PF13581">
    <property type="entry name" value="HATPase_c_2"/>
    <property type="match status" value="1"/>
</dbReference>
<dbReference type="Gene3D" id="3.30.565.10">
    <property type="entry name" value="Histidine kinase-like ATPase, C-terminal domain"/>
    <property type="match status" value="1"/>
</dbReference>
<evidence type="ECO:0000256" key="1">
    <source>
        <dbReference type="ARBA" id="ARBA00022527"/>
    </source>
</evidence>
<dbReference type="KEGG" id="mbn:Mboo_1160"/>